<organism evidence="2">
    <name type="scientific">uncultured Desulfobacterium sp</name>
    <dbReference type="NCBI Taxonomy" id="201089"/>
    <lineage>
        <taxon>Bacteria</taxon>
        <taxon>Pseudomonadati</taxon>
        <taxon>Thermodesulfobacteriota</taxon>
        <taxon>Desulfobacteria</taxon>
        <taxon>Desulfobacterales</taxon>
        <taxon>Desulfobacteriaceae</taxon>
        <taxon>Desulfobacterium</taxon>
        <taxon>environmental samples</taxon>
    </lineage>
</organism>
<accession>E1YGL7</accession>
<keyword evidence="1" id="KW-0472">Membrane</keyword>
<gene>
    <name evidence="2" type="ORF">N47_F14060</name>
</gene>
<evidence type="ECO:0000256" key="1">
    <source>
        <dbReference type="SAM" id="Phobius"/>
    </source>
</evidence>
<keyword evidence="1" id="KW-0812">Transmembrane</keyword>
<keyword evidence="1" id="KW-1133">Transmembrane helix</keyword>
<reference evidence="2" key="1">
    <citation type="journal article" date="2011" name="Environ. Microbiol.">
        <title>Genomic insights into the metabolic potential of the polycyclic aromatic hydrocarbon degrading sulfate-reducing Deltaproteobacterium N47.</title>
        <authorList>
            <person name="Bergmann F."/>
            <person name="Selesi D."/>
            <person name="Weinmaier T."/>
            <person name="Tischler P."/>
            <person name="Rattei T."/>
            <person name="Meckenstock R.U."/>
        </authorList>
    </citation>
    <scope>NUCLEOTIDE SEQUENCE</scope>
</reference>
<sequence>MEIKEGQKNPIAYLAYSSAQSWIVKEKVNPNQGGIYFKEGVDHKGPAPVVLLATIPRMATKQAETLGAILCFGDADFVNDQFLGMMANKDLFMNTAHWLEGELDLISTRPQQYAYPYHHLTKKQGQWIFWLLVVVLPLLPALIGSGIYIYRRWRG</sequence>
<evidence type="ECO:0000313" key="2">
    <source>
        <dbReference type="EMBL" id="CBX29711.1"/>
    </source>
</evidence>
<dbReference type="AlphaFoldDB" id="E1YGL7"/>
<protein>
    <submittedName>
        <fullName evidence="2">Uncharacterized protein</fullName>
    </submittedName>
</protein>
<feature type="transmembrane region" description="Helical" evidence="1">
    <location>
        <begin position="127"/>
        <end position="150"/>
    </location>
</feature>
<proteinExistence type="predicted"/>
<name>E1YGL7_9BACT</name>
<dbReference type="EMBL" id="FR695873">
    <property type="protein sequence ID" value="CBX29711.1"/>
    <property type="molecule type" value="Genomic_DNA"/>
</dbReference>